<evidence type="ECO:0000313" key="2">
    <source>
        <dbReference type="Proteomes" id="UP001054252"/>
    </source>
</evidence>
<protein>
    <submittedName>
        <fullName evidence="1">Uncharacterized protein</fullName>
    </submittedName>
</protein>
<sequence>MSPHVLILIGLDLGYNICSPMKKFEGNKNLLSHIFTLVFAICNLTLNCA</sequence>
<proteinExistence type="predicted"/>
<dbReference type="Proteomes" id="UP001054252">
    <property type="component" value="Unassembled WGS sequence"/>
</dbReference>
<accession>A0AAV5I2Y5</accession>
<keyword evidence="2" id="KW-1185">Reference proteome</keyword>
<dbReference type="AlphaFoldDB" id="A0AAV5I2Y5"/>
<comment type="caution">
    <text evidence="1">The sequence shown here is derived from an EMBL/GenBank/DDBJ whole genome shotgun (WGS) entry which is preliminary data.</text>
</comment>
<reference evidence="1 2" key="1">
    <citation type="journal article" date="2021" name="Commun. Biol.">
        <title>The genome of Shorea leprosula (Dipterocarpaceae) highlights the ecological relevance of drought in aseasonal tropical rainforests.</title>
        <authorList>
            <person name="Ng K.K.S."/>
            <person name="Kobayashi M.J."/>
            <person name="Fawcett J.A."/>
            <person name="Hatakeyama M."/>
            <person name="Paape T."/>
            <person name="Ng C.H."/>
            <person name="Ang C.C."/>
            <person name="Tnah L.H."/>
            <person name="Lee C.T."/>
            <person name="Nishiyama T."/>
            <person name="Sese J."/>
            <person name="O'Brien M.J."/>
            <person name="Copetti D."/>
            <person name="Mohd Noor M.I."/>
            <person name="Ong R.C."/>
            <person name="Putra M."/>
            <person name="Sireger I.Z."/>
            <person name="Indrioko S."/>
            <person name="Kosugi Y."/>
            <person name="Izuno A."/>
            <person name="Isagi Y."/>
            <person name="Lee S.L."/>
            <person name="Shimizu K.K."/>
        </authorList>
    </citation>
    <scope>NUCLEOTIDE SEQUENCE [LARGE SCALE GENOMIC DNA]</scope>
    <source>
        <strain evidence="1">214</strain>
    </source>
</reference>
<dbReference type="EMBL" id="BPVZ01000007">
    <property type="protein sequence ID" value="GKU93267.1"/>
    <property type="molecule type" value="Genomic_DNA"/>
</dbReference>
<gene>
    <name evidence="1" type="ORF">SLEP1_g6872</name>
</gene>
<name>A0AAV5I2Y5_9ROSI</name>
<evidence type="ECO:0000313" key="1">
    <source>
        <dbReference type="EMBL" id="GKU93267.1"/>
    </source>
</evidence>
<organism evidence="1 2">
    <name type="scientific">Rubroshorea leprosula</name>
    <dbReference type="NCBI Taxonomy" id="152421"/>
    <lineage>
        <taxon>Eukaryota</taxon>
        <taxon>Viridiplantae</taxon>
        <taxon>Streptophyta</taxon>
        <taxon>Embryophyta</taxon>
        <taxon>Tracheophyta</taxon>
        <taxon>Spermatophyta</taxon>
        <taxon>Magnoliopsida</taxon>
        <taxon>eudicotyledons</taxon>
        <taxon>Gunneridae</taxon>
        <taxon>Pentapetalae</taxon>
        <taxon>rosids</taxon>
        <taxon>malvids</taxon>
        <taxon>Malvales</taxon>
        <taxon>Dipterocarpaceae</taxon>
        <taxon>Rubroshorea</taxon>
    </lineage>
</organism>